<protein>
    <submittedName>
        <fullName evidence="2">Viral A-type inclusion protein</fullName>
    </submittedName>
</protein>
<feature type="region of interest" description="Disordered" evidence="1">
    <location>
        <begin position="202"/>
        <end position="267"/>
    </location>
</feature>
<gene>
    <name evidence="2" type="ORF">RFI_15363</name>
</gene>
<keyword evidence="3" id="KW-1185">Reference proteome</keyword>
<feature type="compositionally biased region" description="Basic and acidic residues" evidence="1">
    <location>
        <begin position="219"/>
        <end position="237"/>
    </location>
</feature>
<dbReference type="AlphaFoldDB" id="X6N7W0"/>
<reference evidence="2 3" key="1">
    <citation type="journal article" date="2013" name="Curr. Biol.">
        <title>The Genome of the Foraminiferan Reticulomyxa filosa.</title>
        <authorList>
            <person name="Glockner G."/>
            <person name="Hulsmann N."/>
            <person name="Schleicher M."/>
            <person name="Noegel A.A."/>
            <person name="Eichinger L."/>
            <person name="Gallinger C."/>
            <person name="Pawlowski J."/>
            <person name="Sierra R."/>
            <person name="Euteneuer U."/>
            <person name="Pillet L."/>
            <person name="Moustafa A."/>
            <person name="Platzer M."/>
            <person name="Groth M."/>
            <person name="Szafranski K."/>
            <person name="Schliwa M."/>
        </authorList>
    </citation>
    <scope>NUCLEOTIDE SEQUENCE [LARGE SCALE GENOMIC DNA]</scope>
</reference>
<dbReference type="Pfam" id="PF03357">
    <property type="entry name" value="Snf7"/>
    <property type="match status" value="1"/>
</dbReference>
<feature type="compositionally biased region" description="Basic and acidic residues" evidence="1">
    <location>
        <begin position="246"/>
        <end position="261"/>
    </location>
</feature>
<dbReference type="GO" id="GO:0007034">
    <property type="term" value="P:vacuolar transport"/>
    <property type="evidence" value="ECO:0007669"/>
    <property type="project" value="InterPro"/>
</dbReference>
<name>X6N7W0_RETFI</name>
<sequence>MKYYKKKKDVKFGWGEITDAEEKAMRQMSLKLMIIYLEQQKDDMGEEIKQLTEFILNVTQQAIEKYKHKYDNPRAQACKDILRQYQSTFNRKKLLVGRQARFQQQIHNFQNIIEHINDIETNQMVFREMKAANEIFKKLTSEQPSLEEIDAMMGNFENIAAQNKDVSDRLSTPLQVSTDVDDAVIDKEYEDLLTQQYLDELDSDMPDVPTHPVQSKKPTLQEDRRDDNKDEDHKSLELSEEYQADTNRKDTQSKRTSKDKSTILLQQ</sequence>
<dbReference type="InterPro" id="IPR005024">
    <property type="entry name" value="Snf7_fam"/>
</dbReference>
<dbReference type="EMBL" id="ASPP01011250">
    <property type="protein sequence ID" value="ETO21839.1"/>
    <property type="molecule type" value="Genomic_DNA"/>
</dbReference>
<proteinExistence type="predicted"/>
<organism evidence="2 3">
    <name type="scientific">Reticulomyxa filosa</name>
    <dbReference type="NCBI Taxonomy" id="46433"/>
    <lineage>
        <taxon>Eukaryota</taxon>
        <taxon>Sar</taxon>
        <taxon>Rhizaria</taxon>
        <taxon>Retaria</taxon>
        <taxon>Foraminifera</taxon>
        <taxon>Monothalamids</taxon>
        <taxon>Reticulomyxidae</taxon>
        <taxon>Reticulomyxa</taxon>
    </lineage>
</organism>
<evidence type="ECO:0000313" key="2">
    <source>
        <dbReference type="EMBL" id="ETO21839.1"/>
    </source>
</evidence>
<dbReference type="Proteomes" id="UP000023152">
    <property type="component" value="Unassembled WGS sequence"/>
</dbReference>
<accession>X6N7W0</accession>
<evidence type="ECO:0000256" key="1">
    <source>
        <dbReference type="SAM" id="MobiDB-lite"/>
    </source>
</evidence>
<comment type="caution">
    <text evidence="2">The sequence shown here is derived from an EMBL/GenBank/DDBJ whole genome shotgun (WGS) entry which is preliminary data.</text>
</comment>
<evidence type="ECO:0000313" key="3">
    <source>
        <dbReference type="Proteomes" id="UP000023152"/>
    </source>
</evidence>